<name>A0A2P2EDG8_9PROT</name>
<proteinExistence type="predicted"/>
<dbReference type="Pfam" id="PF07015">
    <property type="entry name" value="VirC1"/>
    <property type="match status" value="1"/>
</dbReference>
<dbReference type="Gene3D" id="3.40.50.300">
    <property type="entry name" value="P-loop containing nucleotide triphosphate hydrolases"/>
    <property type="match status" value="1"/>
</dbReference>
<dbReference type="PANTHER" id="PTHR13696">
    <property type="entry name" value="P-LOOP CONTAINING NUCLEOSIDE TRIPHOSPHATE HYDROLASE"/>
    <property type="match status" value="1"/>
</dbReference>
<dbReference type="SUPFAM" id="SSF52540">
    <property type="entry name" value="P-loop containing nucleoside triphosphate hydrolases"/>
    <property type="match status" value="1"/>
</dbReference>
<evidence type="ECO:0000313" key="1">
    <source>
        <dbReference type="EMBL" id="GBF59094.1"/>
    </source>
</evidence>
<dbReference type="AlphaFoldDB" id="A0A2P2EDG8"/>
<keyword evidence="2" id="KW-1185">Reference proteome</keyword>
<accession>A0A2P2EDG8</accession>
<dbReference type="InterPro" id="IPR027417">
    <property type="entry name" value="P-loop_NTPase"/>
</dbReference>
<dbReference type="EMBL" id="BFBR01000010">
    <property type="protein sequence ID" value="GBF59094.1"/>
    <property type="molecule type" value="Genomic_DNA"/>
</dbReference>
<reference evidence="1 2" key="1">
    <citation type="journal article" date="2018" name="Genome Announc.">
        <title>Draft Genome Sequence of "Candidatus Phycosocius bacilliformis," an Alphaproteobacterial Ectosymbiont of the Hydrocarbon-Producing Green Alga Botryococcus braunii.</title>
        <authorList>
            <person name="Tanabe Y."/>
            <person name="Yamaguchi H."/>
            <person name="Watanabe M.M."/>
        </authorList>
    </citation>
    <scope>NUCLEOTIDE SEQUENCE [LARGE SCALE GENOMIC DNA]</scope>
    <source>
        <strain evidence="1 2">BOTRYCO-2</strain>
    </source>
</reference>
<comment type="caution">
    <text evidence="1">The sequence shown here is derived from an EMBL/GenBank/DDBJ whole genome shotgun (WGS) entry which is preliminary data.</text>
</comment>
<dbReference type="PIRSF" id="PIRSF009320">
    <property type="entry name" value="Nuc_binding_HP_1000"/>
    <property type="match status" value="1"/>
</dbReference>
<protein>
    <submittedName>
        <fullName evidence="1">Iron-sulfur cluster carrier protein</fullName>
    </submittedName>
</protein>
<sequence>MAVISACSTKGGVGKTTTVMCLADMFSRQGGRVAILDADPNGHISAWRERAEGTCRVDVIGGITERDLLDKISDAAASYQLVFVDLEGAASQAVTYAIAQSDLVLIPTKVSGMDLQEVFRTYEVVQRAEKMLKRRIPARAIFTQMSPLSSRVAVHARAEIQAAGVPVLRTEIIQRAAYQAIHFTGTTPAHPDGDPKASREIAAALTELLDVLASPTGHSDAA</sequence>
<dbReference type="PANTHER" id="PTHR13696:SF96">
    <property type="entry name" value="COBQ_COBB_MIND_PARA NUCLEOTIDE BINDING DOMAIN-CONTAINING PROTEIN"/>
    <property type="match status" value="1"/>
</dbReference>
<dbReference type="InterPro" id="IPR050678">
    <property type="entry name" value="DNA_Partitioning_ATPase"/>
</dbReference>
<dbReference type="InterPro" id="IPR009744">
    <property type="entry name" value="VirC1"/>
</dbReference>
<evidence type="ECO:0000313" key="2">
    <source>
        <dbReference type="Proteomes" id="UP000245086"/>
    </source>
</evidence>
<organism evidence="1 2">
    <name type="scientific">Candidatus Phycosocius bacilliformis</name>
    <dbReference type="NCBI Taxonomy" id="1445552"/>
    <lineage>
        <taxon>Bacteria</taxon>
        <taxon>Pseudomonadati</taxon>
        <taxon>Pseudomonadota</taxon>
        <taxon>Alphaproteobacteria</taxon>
        <taxon>Caulobacterales</taxon>
        <taxon>Caulobacterales incertae sedis</taxon>
        <taxon>Candidatus Phycosocius</taxon>
    </lineage>
</organism>
<dbReference type="CDD" id="cd02042">
    <property type="entry name" value="ParAB_family"/>
    <property type="match status" value="1"/>
</dbReference>
<dbReference type="OrthoDB" id="113462at2"/>
<dbReference type="RefSeq" id="WP_108985966.1">
    <property type="nucleotide sequence ID" value="NZ_BFBR01000010.1"/>
</dbReference>
<dbReference type="Proteomes" id="UP000245086">
    <property type="component" value="Unassembled WGS sequence"/>
</dbReference>
<gene>
    <name evidence="1" type="ORF">PbB2_02786</name>
</gene>